<dbReference type="EMBL" id="CP022098">
    <property type="protein sequence ID" value="ATB43505.1"/>
    <property type="molecule type" value="Genomic_DNA"/>
</dbReference>
<dbReference type="InterPro" id="IPR011990">
    <property type="entry name" value="TPR-like_helical_dom_sf"/>
</dbReference>
<evidence type="ECO:0008006" key="6">
    <source>
        <dbReference type="Google" id="ProtNLM"/>
    </source>
</evidence>
<evidence type="ECO:0000256" key="2">
    <source>
        <dbReference type="SAM" id="Phobius"/>
    </source>
</evidence>
<evidence type="ECO:0000256" key="1">
    <source>
        <dbReference type="SAM" id="MobiDB-lite"/>
    </source>
</evidence>
<feature type="signal peptide" evidence="3">
    <location>
        <begin position="1"/>
        <end position="24"/>
    </location>
</feature>
<proteinExistence type="predicted"/>
<dbReference type="SUPFAM" id="SSF48452">
    <property type="entry name" value="TPR-like"/>
    <property type="match status" value="1"/>
</dbReference>
<evidence type="ECO:0000256" key="3">
    <source>
        <dbReference type="SAM" id="SignalP"/>
    </source>
</evidence>
<keyword evidence="2" id="KW-0472">Membrane</keyword>
<accession>A0A250JHY9</accession>
<keyword evidence="2" id="KW-0812">Transmembrane</keyword>
<dbReference type="Gene3D" id="1.25.40.10">
    <property type="entry name" value="Tetratricopeptide repeat domain"/>
    <property type="match status" value="1"/>
</dbReference>
<name>A0A250JHY9_9BACT</name>
<feature type="compositionally biased region" description="Pro residues" evidence="1">
    <location>
        <begin position="88"/>
        <end position="100"/>
    </location>
</feature>
<dbReference type="KEGG" id="cfus:CYFUS_008985"/>
<dbReference type="Proteomes" id="UP000217257">
    <property type="component" value="Chromosome"/>
</dbReference>
<feature type="compositionally biased region" description="Pro residues" evidence="1">
    <location>
        <begin position="58"/>
        <end position="74"/>
    </location>
</feature>
<keyword evidence="2" id="KW-1133">Transmembrane helix</keyword>
<protein>
    <recommendedName>
        <fullName evidence="6">PEGA domain-containing protein</fullName>
    </recommendedName>
</protein>
<feature type="compositionally biased region" description="Basic residues" evidence="1">
    <location>
        <begin position="47"/>
        <end position="57"/>
    </location>
</feature>
<evidence type="ECO:0000313" key="4">
    <source>
        <dbReference type="EMBL" id="ATB43505.1"/>
    </source>
</evidence>
<organism evidence="4 5">
    <name type="scientific">Cystobacter fuscus</name>
    <dbReference type="NCBI Taxonomy" id="43"/>
    <lineage>
        <taxon>Bacteria</taxon>
        <taxon>Pseudomonadati</taxon>
        <taxon>Myxococcota</taxon>
        <taxon>Myxococcia</taxon>
        <taxon>Myxococcales</taxon>
        <taxon>Cystobacterineae</taxon>
        <taxon>Archangiaceae</taxon>
        <taxon>Cystobacter</taxon>
    </lineage>
</organism>
<feature type="chain" id="PRO_5012625820" description="PEGA domain-containing protein" evidence="3">
    <location>
        <begin position="25"/>
        <end position="400"/>
    </location>
</feature>
<dbReference type="RefSeq" id="WP_095992617.1">
    <property type="nucleotide sequence ID" value="NZ_CP022098.1"/>
</dbReference>
<keyword evidence="3" id="KW-0732">Signal</keyword>
<feature type="transmembrane region" description="Helical" evidence="2">
    <location>
        <begin position="284"/>
        <end position="304"/>
    </location>
</feature>
<sequence length="400" mass="43004">MRRGRAALAVAVALLSPWAPPPLAAPRARAPQQTLSAPEGSQGKQTGSRKARDKRSPKVPPAPGPSSSEPPPSALAPDAPTRPRPEETPPAPPPSVPPERPWAQGVSPENQQRALELFQAGNALLKDAVFVKASEKYREALELWSHPAIHYNLALALMNLDQPLEVHEHLEAALRFGAEPLEEEKFEYARNYKLLIEKQLSRLDITCDTPGATVLLDGKPLFQAPGKYSGLVRPGAHTLSAARQGHLPQNLNRTLLPGETANVTLRLYTTEELTRYRRRFHVSMPWLVMGAGAALAGGSAWMHVRARAHFRSFDEGISACGGCVPPLPLATQLERGYLLQSSAIVGYTVGGAAFITGAVLTALNQPQPYRIDPSQLAQPQVSISPLLGGGSGGVQALVRF</sequence>
<feature type="region of interest" description="Disordered" evidence="1">
    <location>
        <begin position="15"/>
        <end position="108"/>
    </location>
</feature>
<evidence type="ECO:0000313" key="5">
    <source>
        <dbReference type="Proteomes" id="UP000217257"/>
    </source>
</evidence>
<dbReference type="AlphaFoldDB" id="A0A250JHY9"/>
<reference evidence="4 5" key="1">
    <citation type="submission" date="2017-06" db="EMBL/GenBank/DDBJ databases">
        <title>Sequencing and comparative analysis of myxobacterial genomes.</title>
        <authorList>
            <person name="Rupp O."/>
            <person name="Goesmann A."/>
            <person name="Sogaard-Andersen L."/>
        </authorList>
    </citation>
    <scope>NUCLEOTIDE SEQUENCE [LARGE SCALE GENOMIC DNA]</scope>
    <source>
        <strain evidence="4 5">DSM 52655</strain>
    </source>
</reference>
<gene>
    <name evidence="4" type="ORF">CYFUS_008985</name>
</gene>